<dbReference type="PANTHER" id="PTHR43357:SF4">
    <property type="entry name" value="INNER MEMBRANE ABC TRANSPORTER PERMEASE PROTEIN YDCV"/>
    <property type="match status" value="1"/>
</dbReference>
<evidence type="ECO:0000256" key="1">
    <source>
        <dbReference type="ARBA" id="ARBA00004429"/>
    </source>
</evidence>
<protein>
    <submittedName>
        <fullName evidence="10">ABC transporter permease</fullName>
    </submittedName>
</protein>
<sequence>MNRLVRVLLAFFIAGVFVFLLLPILAVAVSSFSTSGALTFPPTGFTTAWYESIGSGYIDALKVSLVVAAGTTALATLVGTPAALALVRGRFPLREALSAFCLSPLMVSTLVIAVAAFQFTLVLWDLFDLSLAGTVTGLILGQSAFTIPFVVRAVIAAQANFDVSLEEAAQSLGAGPVETFFKVTLPILLPGIISGAIFAFVMSFDDIAVGLFVGGGDAMTLPVKIYTAVEFNFDADIMAISTLVTLASLLIMLGLDRLTGIEKFATAARG</sequence>
<evidence type="ECO:0000256" key="2">
    <source>
        <dbReference type="ARBA" id="ARBA00022448"/>
    </source>
</evidence>
<dbReference type="InterPro" id="IPR000515">
    <property type="entry name" value="MetI-like"/>
</dbReference>
<dbReference type="SUPFAM" id="SSF161098">
    <property type="entry name" value="MetI-like"/>
    <property type="match status" value="1"/>
</dbReference>
<evidence type="ECO:0000256" key="3">
    <source>
        <dbReference type="ARBA" id="ARBA00022475"/>
    </source>
</evidence>
<comment type="subcellular location">
    <subcellularLocation>
        <location evidence="1">Cell inner membrane</location>
        <topology evidence="1">Multi-pass membrane protein</topology>
    </subcellularLocation>
    <subcellularLocation>
        <location evidence="8">Cell membrane</location>
        <topology evidence="8">Multi-pass membrane protein</topology>
    </subcellularLocation>
</comment>
<organism evidence="10 11">
    <name type="scientific">Zavarzinia compransoris</name>
    <dbReference type="NCBI Taxonomy" id="1264899"/>
    <lineage>
        <taxon>Bacteria</taxon>
        <taxon>Pseudomonadati</taxon>
        <taxon>Pseudomonadota</taxon>
        <taxon>Alphaproteobacteria</taxon>
        <taxon>Rhodospirillales</taxon>
        <taxon>Zavarziniaceae</taxon>
        <taxon>Zavarzinia</taxon>
    </lineage>
</organism>
<dbReference type="GO" id="GO:0055085">
    <property type="term" value="P:transmembrane transport"/>
    <property type="evidence" value="ECO:0007669"/>
    <property type="project" value="InterPro"/>
</dbReference>
<feature type="transmembrane region" description="Helical" evidence="8">
    <location>
        <begin position="187"/>
        <end position="215"/>
    </location>
</feature>
<feature type="transmembrane region" description="Helical" evidence="8">
    <location>
        <begin position="99"/>
        <end position="124"/>
    </location>
</feature>
<dbReference type="Proteomes" id="UP000246077">
    <property type="component" value="Unassembled WGS sequence"/>
</dbReference>
<evidence type="ECO:0000256" key="8">
    <source>
        <dbReference type="RuleBase" id="RU363032"/>
    </source>
</evidence>
<dbReference type="PROSITE" id="PS50928">
    <property type="entry name" value="ABC_TM1"/>
    <property type="match status" value="1"/>
</dbReference>
<dbReference type="OrthoDB" id="9782004at2"/>
<accession>A0A317DT09</accession>
<keyword evidence="2 8" id="KW-0813">Transport</keyword>
<dbReference type="EMBL" id="QGLF01000008">
    <property type="protein sequence ID" value="PWR17818.1"/>
    <property type="molecule type" value="Genomic_DNA"/>
</dbReference>
<reference evidence="11" key="1">
    <citation type="submission" date="2018-05" db="EMBL/GenBank/DDBJ databases">
        <title>Zavarzinia sp. HR-AS.</title>
        <authorList>
            <person name="Lee Y."/>
            <person name="Jeon C.O."/>
        </authorList>
    </citation>
    <scope>NUCLEOTIDE SEQUENCE [LARGE SCALE GENOMIC DNA]</scope>
    <source>
        <strain evidence="11">DSM 1231</strain>
    </source>
</reference>
<keyword evidence="5 8" id="KW-0812">Transmembrane</keyword>
<evidence type="ECO:0000313" key="11">
    <source>
        <dbReference type="Proteomes" id="UP000246077"/>
    </source>
</evidence>
<keyword evidence="11" id="KW-1185">Reference proteome</keyword>
<gene>
    <name evidence="10" type="ORF">DKG75_22005</name>
</gene>
<keyword evidence="4" id="KW-0997">Cell inner membrane</keyword>
<comment type="caution">
    <text evidence="10">The sequence shown here is derived from an EMBL/GenBank/DDBJ whole genome shotgun (WGS) entry which is preliminary data.</text>
</comment>
<evidence type="ECO:0000313" key="10">
    <source>
        <dbReference type="EMBL" id="PWR17818.1"/>
    </source>
</evidence>
<feature type="domain" description="ABC transmembrane type-1" evidence="9">
    <location>
        <begin position="61"/>
        <end position="255"/>
    </location>
</feature>
<evidence type="ECO:0000259" key="9">
    <source>
        <dbReference type="PROSITE" id="PS50928"/>
    </source>
</evidence>
<feature type="transmembrane region" description="Helical" evidence="8">
    <location>
        <begin position="130"/>
        <end position="151"/>
    </location>
</feature>
<dbReference type="AlphaFoldDB" id="A0A317DT09"/>
<comment type="similarity">
    <text evidence="8">Belongs to the binding-protein-dependent transport system permease family.</text>
</comment>
<name>A0A317DT09_9PROT</name>
<keyword evidence="7 8" id="KW-0472">Membrane</keyword>
<feature type="transmembrane region" description="Helical" evidence="8">
    <location>
        <begin position="63"/>
        <end position="87"/>
    </location>
</feature>
<dbReference type="Gene3D" id="1.10.3720.10">
    <property type="entry name" value="MetI-like"/>
    <property type="match status" value="1"/>
</dbReference>
<evidence type="ECO:0000256" key="7">
    <source>
        <dbReference type="ARBA" id="ARBA00023136"/>
    </source>
</evidence>
<evidence type="ECO:0000256" key="4">
    <source>
        <dbReference type="ARBA" id="ARBA00022519"/>
    </source>
</evidence>
<dbReference type="Pfam" id="PF00528">
    <property type="entry name" value="BPD_transp_1"/>
    <property type="match status" value="1"/>
</dbReference>
<feature type="transmembrane region" description="Helical" evidence="8">
    <location>
        <begin position="235"/>
        <end position="255"/>
    </location>
</feature>
<proteinExistence type="inferred from homology"/>
<dbReference type="CDD" id="cd06261">
    <property type="entry name" value="TM_PBP2"/>
    <property type="match status" value="1"/>
</dbReference>
<dbReference type="InterPro" id="IPR035906">
    <property type="entry name" value="MetI-like_sf"/>
</dbReference>
<evidence type="ECO:0000256" key="5">
    <source>
        <dbReference type="ARBA" id="ARBA00022692"/>
    </source>
</evidence>
<dbReference type="GO" id="GO:0005886">
    <property type="term" value="C:plasma membrane"/>
    <property type="evidence" value="ECO:0007669"/>
    <property type="project" value="UniProtKB-SubCell"/>
</dbReference>
<dbReference type="PANTHER" id="PTHR43357">
    <property type="entry name" value="INNER MEMBRANE ABC TRANSPORTER PERMEASE PROTEIN YDCV"/>
    <property type="match status" value="1"/>
</dbReference>
<dbReference type="RefSeq" id="WP_109923347.1">
    <property type="nucleotide sequence ID" value="NZ_QGLF01000008.1"/>
</dbReference>
<keyword evidence="3" id="KW-1003">Cell membrane</keyword>
<evidence type="ECO:0000256" key="6">
    <source>
        <dbReference type="ARBA" id="ARBA00022989"/>
    </source>
</evidence>
<keyword evidence="6 8" id="KW-1133">Transmembrane helix</keyword>